<gene>
    <name evidence="2" type="ORF">EV195_104121</name>
</gene>
<organism evidence="2 3">
    <name type="scientific">Tenacibaculum skagerrakense</name>
    <dbReference type="NCBI Taxonomy" id="186571"/>
    <lineage>
        <taxon>Bacteria</taxon>
        <taxon>Pseudomonadati</taxon>
        <taxon>Bacteroidota</taxon>
        <taxon>Flavobacteriia</taxon>
        <taxon>Flavobacteriales</taxon>
        <taxon>Flavobacteriaceae</taxon>
        <taxon>Tenacibaculum</taxon>
    </lineage>
</organism>
<protein>
    <submittedName>
        <fullName evidence="2">TLP18.3/Psb32/MOLO-1 phosphatase superfamily protein</fullName>
    </submittedName>
</protein>
<dbReference type="EMBL" id="SLXM01000004">
    <property type="protein sequence ID" value="TCP25090.1"/>
    <property type="molecule type" value="Genomic_DNA"/>
</dbReference>
<dbReference type="PANTHER" id="PTHR30373">
    <property type="entry name" value="UPF0603 PROTEIN YGCG"/>
    <property type="match status" value="1"/>
</dbReference>
<evidence type="ECO:0000313" key="2">
    <source>
        <dbReference type="EMBL" id="TCP25090.1"/>
    </source>
</evidence>
<dbReference type="PANTHER" id="PTHR30373:SF8">
    <property type="entry name" value="BLL7265 PROTEIN"/>
    <property type="match status" value="1"/>
</dbReference>
<feature type="domain" description="TPM" evidence="1">
    <location>
        <begin position="5"/>
        <end position="120"/>
    </location>
</feature>
<dbReference type="InterPro" id="IPR007621">
    <property type="entry name" value="TPM_dom"/>
</dbReference>
<sequence>MSSVENFLSLDEEQEIVQAIVQAERNTSGEIRVHIERTTELSHYDRALEVFQELEMHNTEQKNAVLIYIAVDDHKFVIYGDKGINDIVPKNFWESTKNVMQSLFIEGKFKQGIVEGVLKAGHELKEHFPRSSKDIDELPNEVSKG</sequence>
<accession>A0A4R2NT43</accession>
<proteinExistence type="predicted"/>
<keyword evidence="3" id="KW-1185">Reference proteome</keyword>
<dbReference type="Pfam" id="PF04536">
    <property type="entry name" value="TPM_phosphatase"/>
    <property type="match status" value="1"/>
</dbReference>
<comment type="caution">
    <text evidence="2">The sequence shown here is derived from an EMBL/GenBank/DDBJ whole genome shotgun (WGS) entry which is preliminary data.</text>
</comment>
<dbReference type="RefSeq" id="WP_132794475.1">
    <property type="nucleotide sequence ID" value="NZ_SLXM01000004.1"/>
</dbReference>
<dbReference type="AlphaFoldDB" id="A0A4R2NT43"/>
<reference evidence="2 3" key="1">
    <citation type="submission" date="2019-03" db="EMBL/GenBank/DDBJ databases">
        <title>Genomic Encyclopedia of Type Strains, Phase IV (KMG-IV): sequencing the most valuable type-strain genomes for metagenomic binning, comparative biology and taxonomic classification.</title>
        <authorList>
            <person name="Goeker M."/>
        </authorList>
    </citation>
    <scope>NUCLEOTIDE SEQUENCE [LARGE SCALE GENOMIC DNA]</scope>
    <source>
        <strain evidence="2 3">DSM 14836</strain>
    </source>
</reference>
<dbReference type="OrthoDB" id="9786161at2"/>
<name>A0A4R2NT43_9FLAO</name>
<dbReference type="Gene3D" id="3.10.310.50">
    <property type="match status" value="1"/>
</dbReference>
<evidence type="ECO:0000313" key="3">
    <source>
        <dbReference type="Proteomes" id="UP000294564"/>
    </source>
</evidence>
<evidence type="ECO:0000259" key="1">
    <source>
        <dbReference type="Pfam" id="PF04536"/>
    </source>
</evidence>
<dbReference type="Proteomes" id="UP000294564">
    <property type="component" value="Unassembled WGS sequence"/>
</dbReference>